<evidence type="ECO:0000256" key="2">
    <source>
        <dbReference type="ARBA" id="ARBA00023180"/>
    </source>
</evidence>
<sequence length="574" mass="63153">MRFKLSTVILSLAVASSIVAAPAPSPNASELEKRGWLGHKITEWFLEAKKSFNCGACVTGLVTVKNVAWLKKSWALDGLNGLCPLIKMDADVRTCHYIWQPHIPKSKPTNAVIPTPSGTLVDVLHLSDWHVDGHYNTGSEALCNKALCCRKYANSPSNATRAASSWGDYNCDAPPKLATNMLDYVPSVANISFGIMTGDIPPHDAWLETPEKIIPQLKVAFDAMAIVKAKIYPAIGNHEASPVNMFPTPKSGGDIGWLYNTLADDWTRWLTSDAVKSFKNYGSYTLNPAPGLRIVSLNTNFCYTANFYLYGHTNEYDPHGEVQWLIRQLQAAEDIGERVWALVTFLRLRSTASTTGRPSTVKSLPFSLTYGPGGKSAQNAISTAWIDPSVTPYTDLNPAFRVYKVDTKSCNVFDSLTYIADLEKSASWDATGSSPNWHLEYATRNAYPQWAPIAADQPLSSGWWHNVTNVLEANPAAFKHFWSLRSHSANRLPECTQANGCVADIVCDLRASMRSEICSSVVVPIKKRDDDHRHDAATAASADMSLNPTASVITGIQSLSEWRPNAKLWNKKLC</sequence>
<dbReference type="PANTHER" id="PTHR10340:SF34">
    <property type="entry name" value="SPHINGOMYELIN PHOSPHODIESTERASE"/>
    <property type="match status" value="1"/>
</dbReference>
<dbReference type="PANTHER" id="PTHR10340">
    <property type="entry name" value="SPHINGOMYELIN PHOSPHODIESTERASE"/>
    <property type="match status" value="1"/>
</dbReference>
<dbReference type="CDD" id="cd00842">
    <property type="entry name" value="MPP_ASMase"/>
    <property type="match status" value="1"/>
</dbReference>
<reference evidence="4 5" key="1">
    <citation type="journal article" date="2020" name="Fungal Divers.">
        <title>Resolving the Mortierellaceae phylogeny through synthesis of multi-gene phylogenetics and phylogenomics.</title>
        <authorList>
            <person name="Vandepol N."/>
            <person name="Liber J."/>
            <person name="Desiro A."/>
            <person name="Na H."/>
            <person name="Kennedy M."/>
            <person name="Barry K."/>
            <person name="Grigoriev I.V."/>
            <person name="Miller A.N."/>
            <person name="O'Donnell K."/>
            <person name="Stajich J.E."/>
            <person name="Bonito G."/>
        </authorList>
    </citation>
    <scope>NUCLEOTIDE SEQUENCE [LARGE SCALE GENOMIC DNA]</scope>
    <source>
        <strain evidence="4 5">AD045</strain>
    </source>
</reference>
<dbReference type="InterPro" id="IPR029052">
    <property type="entry name" value="Metallo-depent_PP-like"/>
</dbReference>
<dbReference type="SUPFAM" id="SSF56300">
    <property type="entry name" value="Metallo-dependent phosphatases"/>
    <property type="match status" value="1"/>
</dbReference>
<evidence type="ECO:0000313" key="5">
    <source>
        <dbReference type="Proteomes" id="UP001194696"/>
    </source>
</evidence>
<evidence type="ECO:0000256" key="3">
    <source>
        <dbReference type="SAM" id="SignalP"/>
    </source>
</evidence>
<dbReference type="EMBL" id="JAAAIM010000355">
    <property type="protein sequence ID" value="KAG0289328.1"/>
    <property type="molecule type" value="Genomic_DNA"/>
</dbReference>
<evidence type="ECO:0008006" key="6">
    <source>
        <dbReference type="Google" id="ProtNLM"/>
    </source>
</evidence>
<evidence type="ECO:0000313" key="4">
    <source>
        <dbReference type="EMBL" id="KAG0289328.1"/>
    </source>
</evidence>
<comment type="caution">
    <text evidence="4">The sequence shown here is derived from an EMBL/GenBank/DDBJ whole genome shotgun (WGS) entry which is preliminary data.</text>
</comment>
<keyword evidence="1" id="KW-0378">Hydrolase</keyword>
<organism evidence="4 5">
    <name type="scientific">Linnemannia gamsii</name>
    <dbReference type="NCBI Taxonomy" id="64522"/>
    <lineage>
        <taxon>Eukaryota</taxon>
        <taxon>Fungi</taxon>
        <taxon>Fungi incertae sedis</taxon>
        <taxon>Mucoromycota</taxon>
        <taxon>Mortierellomycotina</taxon>
        <taxon>Mortierellomycetes</taxon>
        <taxon>Mortierellales</taxon>
        <taxon>Mortierellaceae</taxon>
        <taxon>Linnemannia</taxon>
    </lineage>
</organism>
<feature type="signal peptide" evidence="3">
    <location>
        <begin position="1"/>
        <end position="20"/>
    </location>
</feature>
<dbReference type="Gene3D" id="3.60.21.10">
    <property type="match status" value="1"/>
</dbReference>
<protein>
    <recommendedName>
        <fullName evidence="6">Sphingomyelin phosphodiesterase</fullName>
    </recommendedName>
</protein>
<name>A0ABQ7K380_9FUNG</name>
<keyword evidence="3" id="KW-0732">Signal</keyword>
<gene>
    <name evidence="4" type="ORF">BGZ96_007105</name>
</gene>
<dbReference type="Proteomes" id="UP001194696">
    <property type="component" value="Unassembled WGS sequence"/>
</dbReference>
<feature type="chain" id="PRO_5046224586" description="Sphingomyelin phosphodiesterase" evidence="3">
    <location>
        <begin position="21"/>
        <end position="574"/>
    </location>
</feature>
<proteinExistence type="predicted"/>
<accession>A0ABQ7K380</accession>
<evidence type="ECO:0000256" key="1">
    <source>
        <dbReference type="ARBA" id="ARBA00022801"/>
    </source>
</evidence>
<keyword evidence="5" id="KW-1185">Reference proteome</keyword>
<keyword evidence="2" id="KW-0325">Glycoprotein</keyword>
<dbReference type="InterPro" id="IPR041805">
    <property type="entry name" value="ASMase/PPN1_MPP"/>
</dbReference>